<evidence type="ECO:0000313" key="3">
    <source>
        <dbReference type="Proteomes" id="UP001370348"/>
    </source>
</evidence>
<dbReference type="Proteomes" id="UP001370348">
    <property type="component" value="Chromosome"/>
</dbReference>
<proteinExistence type="predicted"/>
<dbReference type="Pfam" id="PF01370">
    <property type="entry name" value="Epimerase"/>
    <property type="match status" value="1"/>
</dbReference>
<dbReference type="InterPro" id="IPR001509">
    <property type="entry name" value="Epimerase_deHydtase"/>
</dbReference>
<dbReference type="RefSeq" id="WP_394829467.1">
    <property type="nucleotide sequence ID" value="NZ_CP089984.1"/>
</dbReference>
<keyword evidence="3" id="KW-1185">Reference proteome</keyword>
<reference evidence="2 3" key="1">
    <citation type="submission" date="2021-12" db="EMBL/GenBank/DDBJ databases">
        <title>Discovery of the Pendulisporaceae a myxobacterial family with distinct sporulation behavior and unique specialized metabolism.</title>
        <authorList>
            <person name="Garcia R."/>
            <person name="Popoff A."/>
            <person name="Bader C.D."/>
            <person name="Loehr J."/>
            <person name="Walesch S."/>
            <person name="Walt C."/>
            <person name="Boldt J."/>
            <person name="Bunk B."/>
            <person name="Haeckl F.J.F.P.J."/>
            <person name="Gunesch A.P."/>
            <person name="Birkelbach J."/>
            <person name="Nuebel U."/>
            <person name="Pietschmann T."/>
            <person name="Bach T."/>
            <person name="Mueller R."/>
        </authorList>
    </citation>
    <scope>NUCLEOTIDE SEQUENCE [LARGE SCALE GENOMIC DNA]</scope>
    <source>
        <strain evidence="2 3">MSr11954</strain>
    </source>
</reference>
<dbReference type="EMBL" id="CP089984">
    <property type="protein sequence ID" value="WXB19869.1"/>
    <property type="molecule type" value="Genomic_DNA"/>
</dbReference>
<accession>A0ABZ2MBK3</accession>
<dbReference type="InterPro" id="IPR050177">
    <property type="entry name" value="Lipid_A_modif_metabolic_enz"/>
</dbReference>
<gene>
    <name evidence="2" type="ORF">LZC94_21920</name>
</gene>
<organism evidence="2 3">
    <name type="scientific">Pendulispora albinea</name>
    <dbReference type="NCBI Taxonomy" id="2741071"/>
    <lineage>
        <taxon>Bacteria</taxon>
        <taxon>Pseudomonadati</taxon>
        <taxon>Myxococcota</taxon>
        <taxon>Myxococcia</taxon>
        <taxon>Myxococcales</taxon>
        <taxon>Sorangiineae</taxon>
        <taxon>Pendulisporaceae</taxon>
        <taxon>Pendulispora</taxon>
    </lineage>
</organism>
<evidence type="ECO:0000259" key="1">
    <source>
        <dbReference type="Pfam" id="PF01370"/>
    </source>
</evidence>
<dbReference type="SUPFAM" id="SSF51735">
    <property type="entry name" value="NAD(P)-binding Rossmann-fold domains"/>
    <property type="match status" value="1"/>
</dbReference>
<feature type="domain" description="NAD-dependent epimerase/dehydratase" evidence="1">
    <location>
        <begin position="15"/>
        <end position="244"/>
    </location>
</feature>
<evidence type="ECO:0000313" key="2">
    <source>
        <dbReference type="EMBL" id="WXB19869.1"/>
    </source>
</evidence>
<dbReference type="Gene3D" id="3.40.50.720">
    <property type="entry name" value="NAD(P)-binding Rossmann-like Domain"/>
    <property type="match status" value="1"/>
</dbReference>
<dbReference type="CDD" id="cd08946">
    <property type="entry name" value="SDR_e"/>
    <property type="match status" value="1"/>
</dbReference>
<dbReference type="PANTHER" id="PTHR43245:SF23">
    <property type="entry name" value="NAD(P)-BINDING DOMAIN-CONTAINING PROTEIN"/>
    <property type="match status" value="1"/>
</dbReference>
<name>A0ABZ2MBK3_9BACT</name>
<dbReference type="PANTHER" id="PTHR43245">
    <property type="entry name" value="BIFUNCTIONAL POLYMYXIN RESISTANCE PROTEIN ARNA"/>
    <property type="match status" value="1"/>
</dbReference>
<dbReference type="InterPro" id="IPR036291">
    <property type="entry name" value="NAD(P)-bd_dom_sf"/>
</dbReference>
<sequence length="322" mass="35666">MTHTTETIPRTHHRVLVTGGGGYLGSVLVRQLLEEGHHVTVLDSFLWQQASLLDCCAFPHFEVVRGDARDEPMVKTLVRAHDTIVPLAALVGMRICDVDPIAAETIMRDGLKLLLAHASPSQRILYPATNSGYGVGAGDAICTEETPLAPVSLYGRLKVEGEARVLERASSISLRMATLFGVSPRMRRDLLVNDYVYRAVHEGSVLFFEGQRRRNLIHVHDAGRAFLHAMDHFETMKGRAYNVGMDDANLTRVQVCEAIKRCIPSFVYVQSGAGHDPDIRDCIVSSARLTATGFRAQYSLDRGIRELIKCYAILPRALYVNV</sequence>
<protein>
    <submittedName>
        <fullName evidence="2">NAD(P)-dependent oxidoreductase</fullName>
    </submittedName>
</protein>